<proteinExistence type="predicted"/>
<dbReference type="Proteomes" id="UP001059859">
    <property type="component" value="Chromosome"/>
</dbReference>
<dbReference type="RefSeq" id="WP_260652288.1">
    <property type="nucleotide sequence ID" value="NZ_CP104275.1"/>
</dbReference>
<keyword evidence="2" id="KW-1185">Reference proteome</keyword>
<protein>
    <submittedName>
        <fullName evidence="1">Uncharacterized protein</fullName>
    </submittedName>
</protein>
<evidence type="ECO:0000313" key="2">
    <source>
        <dbReference type="Proteomes" id="UP001059859"/>
    </source>
</evidence>
<organism evidence="1 2">
    <name type="scientific">Arthrobacter zhaoxinii</name>
    <dbReference type="NCBI Taxonomy" id="2964616"/>
    <lineage>
        <taxon>Bacteria</taxon>
        <taxon>Bacillati</taxon>
        <taxon>Actinomycetota</taxon>
        <taxon>Actinomycetes</taxon>
        <taxon>Micrococcales</taxon>
        <taxon>Micrococcaceae</taxon>
        <taxon>Arthrobacter</taxon>
    </lineage>
</organism>
<sequence length="85" mass="8971">MVASEGKDVLQADLLPWHLDQEPELAFLTGTLAITDVPCVEPHSSAYALNHLLGTPSLRQQLGSPRSEADINSLLAAAPGSKKPA</sequence>
<reference evidence="1" key="1">
    <citation type="submission" date="2022-09" db="EMBL/GenBank/DDBJ databases">
        <title>Novel species in genus Arthrobacter.</title>
        <authorList>
            <person name="Liu Y."/>
        </authorList>
    </citation>
    <scope>NUCLEOTIDE SEQUENCE</scope>
    <source>
        <strain evidence="1">Zg-Y815</strain>
    </source>
</reference>
<dbReference type="EMBL" id="CP104275">
    <property type="protein sequence ID" value="UWX97025.1"/>
    <property type="molecule type" value="Genomic_DNA"/>
</dbReference>
<name>A0ABY5YQF0_9MICC</name>
<gene>
    <name evidence="1" type="ORF">N2K95_15585</name>
</gene>
<accession>A0ABY5YQF0</accession>
<evidence type="ECO:0000313" key="1">
    <source>
        <dbReference type="EMBL" id="UWX97025.1"/>
    </source>
</evidence>